<sequence length="100" mass="10926">MTAYVLLEIEVTDMSALAEYREIGQKAVAEFGGDYLAVNAKAEALEGSWDGTKGYTLLAFDSVEKARAWHDSDTYAPGKEIAERAMIRRVTILPGLGEIV</sequence>
<dbReference type="AlphaFoldDB" id="A0A1I2LHM8"/>
<dbReference type="STRING" id="380248.SAMN05216251_12910"/>
<protein>
    <submittedName>
        <fullName evidence="2">Uncharacterized conserved protein, DUF1330 family</fullName>
    </submittedName>
</protein>
<accession>A0A1I2LHM8</accession>
<dbReference type="RefSeq" id="WP_093717361.1">
    <property type="nucleotide sequence ID" value="NZ_FONG01000029.1"/>
</dbReference>
<dbReference type="Gene3D" id="3.30.70.100">
    <property type="match status" value="1"/>
</dbReference>
<dbReference type="PANTHER" id="PTHR41521:SF4">
    <property type="entry name" value="BLR0684 PROTEIN"/>
    <property type="match status" value="1"/>
</dbReference>
<feature type="domain" description="DUF1330" evidence="1">
    <location>
        <begin position="2"/>
        <end position="95"/>
    </location>
</feature>
<organism evidence="2 3">
    <name type="scientific">Actinacidiphila alni</name>
    <dbReference type="NCBI Taxonomy" id="380248"/>
    <lineage>
        <taxon>Bacteria</taxon>
        <taxon>Bacillati</taxon>
        <taxon>Actinomycetota</taxon>
        <taxon>Actinomycetes</taxon>
        <taxon>Kitasatosporales</taxon>
        <taxon>Streptomycetaceae</taxon>
        <taxon>Actinacidiphila</taxon>
    </lineage>
</organism>
<evidence type="ECO:0000259" key="1">
    <source>
        <dbReference type="Pfam" id="PF07045"/>
    </source>
</evidence>
<reference evidence="3" key="1">
    <citation type="submission" date="2016-10" db="EMBL/GenBank/DDBJ databases">
        <authorList>
            <person name="Varghese N."/>
            <person name="Submissions S."/>
        </authorList>
    </citation>
    <scope>NUCLEOTIDE SEQUENCE [LARGE SCALE GENOMIC DNA]</scope>
    <source>
        <strain evidence="3">CGMCC 4.3510</strain>
    </source>
</reference>
<gene>
    <name evidence="2" type="ORF">SAMN05216251_12910</name>
</gene>
<keyword evidence="3" id="KW-1185">Reference proteome</keyword>
<dbReference type="InterPro" id="IPR010753">
    <property type="entry name" value="DUF1330"/>
</dbReference>
<name>A0A1I2LHM8_9ACTN</name>
<proteinExistence type="predicted"/>
<dbReference type="OrthoDB" id="9806380at2"/>
<dbReference type="SUPFAM" id="SSF54909">
    <property type="entry name" value="Dimeric alpha+beta barrel"/>
    <property type="match status" value="1"/>
</dbReference>
<evidence type="ECO:0000313" key="2">
    <source>
        <dbReference type="EMBL" id="SFF78795.1"/>
    </source>
</evidence>
<dbReference type="Pfam" id="PF07045">
    <property type="entry name" value="DUF1330"/>
    <property type="match status" value="1"/>
</dbReference>
<evidence type="ECO:0000313" key="3">
    <source>
        <dbReference type="Proteomes" id="UP000199323"/>
    </source>
</evidence>
<dbReference type="PANTHER" id="PTHR41521">
    <property type="match status" value="1"/>
</dbReference>
<dbReference type="EMBL" id="FONG01000029">
    <property type="protein sequence ID" value="SFF78795.1"/>
    <property type="molecule type" value="Genomic_DNA"/>
</dbReference>
<dbReference type="Proteomes" id="UP000199323">
    <property type="component" value="Unassembled WGS sequence"/>
</dbReference>
<dbReference type="InterPro" id="IPR011008">
    <property type="entry name" value="Dimeric_a/b-barrel"/>
</dbReference>